<protein>
    <submittedName>
        <fullName evidence="1">Uncharacterized protein</fullName>
    </submittedName>
</protein>
<organism evidence="1 2">
    <name type="scientific">Saguinus oedipus</name>
    <name type="common">Cotton-top tamarin</name>
    <name type="synonym">Oedipomidas oedipus</name>
    <dbReference type="NCBI Taxonomy" id="9490"/>
    <lineage>
        <taxon>Eukaryota</taxon>
        <taxon>Metazoa</taxon>
        <taxon>Chordata</taxon>
        <taxon>Craniata</taxon>
        <taxon>Vertebrata</taxon>
        <taxon>Euteleostomi</taxon>
        <taxon>Mammalia</taxon>
        <taxon>Eutheria</taxon>
        <taxon>Euarchontoglires</taxon>
        <taxon>Primates</taxon>
        <taxon>Haplorrhini</taxon>
        <taxon>Platyrrhini</taxon>
        <taxon>Cebidae</taxon>
        <taxon>Callitrichinae</taxon>
        <taxon>Saguinus</taxon>
    </lineage>
</organism>
<proteinExistence type="predicted"/>
<accession>A0ABQ9TKG6</accession>
<dbReference type="Proteomes" id="UP001266305">
    <property type="component" value="Unassembled WGS sequence"/>
</dbReference>
<evidence type="ECO:0000313" key="2">
    <source>
        <dbReference type="Proteomes" id="UP001266305"/>
    </source>
</evidence>
<name>A0ABQ9TKG6_SAGOE</name>
<evidence type="ECO:0000313" key="1">
    <source>
        <dbReference type="EMBL" id="KAK2085065.1"/>
    </source>
</evidence>
<comment type="caution">
    <text evidence="1">The sequence shown here is derived from an EMBL/GenBank/DDBJ whole genome shotgun (WGS) entry which is preliminary data.</text>
</comment>
<sequence length="151" mass="17067">MCLRNSKAEDVRVFFAQKEQDSQYSRRVEERGVSDQRRHSLIGSRVVDEDKDSLYFYGEGFQQPRNEAGAVFSELLSCSPAAQGEQIEEGLHRKEGHRNDQCRQVTRGQMKIRLTYHMAAELADGYPCPPSTLLAQSRSPGIVDNTKLAGF</sequence>
<keyword evidence="2" id="KW-1185">Reference proteome</keyword>
<gene>
    <name evidence="1" type="ORF">P7K49_036365</name>
</gene>
<dbReference type="EMBL" id="JASSZA010000021">
    <property type="protein sequence ID" value="KAK2085065.1"/>
    <property type="molecule type" value="Genomic_DNA"/>
</dbReference>
<reference evidence="1 2" key="1">
    <citation type="submission" date="2023-05" db="EMBL/GenBank/DDBJ databases">
        <title>B98-5 Cell Line De Novo Hybrid Assembly: An Optical Mapping Approach.</title>
        <authorList>
            <person name="Kananen K."/>
            <person name="Auerbach J.A."/>
            <person name="Kautto E."/>
            <person name="Blachly J.S."/>
        </authorList>
    </citation>
    <scope>NUCLEOTIDE SEQUENCE [LARGE SCALE GENOMIC DNA]</scope>
    <source>
        <strain evidence="1">B95-8</strain>
        <tissue evidence="1">Cell line</tissue>
    </source>
</reference>